<accession>A0A2W5Z1Q8</accession>
<evidence type="ECO:0000313" key="5">
    <source>
        <dbReference type="Proteomes" id="UP000248724"/>
    </source>
</evidence>
<dbReference type="AlphaFoldDB" id="A0A2W5Z1Q8"/>
<feature type="domain" description="Aldehyde dehydrogenase" evidence="3">
    <location>
        <begin position="6"/>
        <end position="114"/>
    </location>
</feature>
<evidence type="ECO:0000259" key="3">
    <source>
        <dbReference type="Pfam" id="PF00171"/>
    </source>
</evidence>
<comment type="caution">
    <text evidence="4">The sequence shown here is derived from an EMBL/GenBank/DDBJ whole genome shotgun (WGS) entry which is preliminary data.</text>
</comment>
<dbReference type="InterPro" id="IPR016161">
    <property type="entry name" value="Ald_DH/histidinol_DH"/>
</dbReference>
<dbReference type="EMBL" id="QHBU01000225">
    <property type="protein sequence ID" value="PZR79080.1"/>
    <property type="molecule type" value="Genomic_DNA"/>
</dbReference>
<protein>
    <submittedName>
        <fullName evidence="4">Aldehyde dehydrogenase</fullName>
    </submittedName>
</protein>
<organism evidence="4 5">
    <name type="scientific">Candidatus Aeolococcus gillhamiae</name>
    <dbReference type="NCBI Taxonomy" id="3127015"/>
    <lineage>
        <taxon>Bacteria</taxon>
        <taxon>Bacillati</taxon>
        <taxon>Candidatus Dormiibacterota</taxon>
        <taxon>Candidatus Dormibacteria</taxon>
        <taxon>Candidatus Aeolococcales</taxon>
        <taxon>Candidatus Aeolococcaceae</taxon>
        <taxon>Candidatus Aeolococcus</taxon>
    </lineage>
</organism>
<dbReference type="InterPro" id="IPR016162">
    <property type="entry name" value="Ald_DH_N"/>
</dbReference>
<reference evidence="4 5" key="1">
    <citation type="journal article" date="2017" name="Nature">
        <title>Atmospheric trace gases support primary production in Antarctic desert surface soil.</title>
        <authorList>
            <person name="Ji M."/>
            <person name="Greening C."/>
            <person name="Vanwonterghem I."/>
            <person name="Carere C.R."/>
            <person name="Bay S.K."/>
            <person name="Steen J.A."/>
            <person name="Montgomery K."/>
            <person name="Lines T."/>
            <person name="Beardall J."/>
            <person name="van Dorst J."/>
            <person name="Snape I."/>
            <person name="Stott M.B."/>
            <person name="Hugenholtz P."/>
            <person name="Ferrari B.C."/>
        </authorList>
    </citation>
    <scope>NUCLEOTIDE SEQUENCE [LARGE SCALE GENOMIC DNA]</scope>
    <source>
        <strain evidence="4">RRmetagenome_bin12</strain>
    </source>
</reference>
<dbReference type="InterPro" id="IPR015590">
    <property type="entry name" value="Aldehyde_DH_dom"/>
</dbReference>
<dbReference type="Proteomes" id="UP000248724">
    <property type="component" value="Unassembled WGS sequence"/>
</dbReference>
<evidence type="ECO:0000256" key="1">
    <source>
        <dbReference type="ARBA" id="ARBA00009986"/>
    </source>
</evidence>
<evidence type="ECO:0000256" key="2">
    <source>
        <dbReference type="ARBA" id="ARBA00023002"/>
    </source>
</evidence>
<dbReference type="PANTHER" id="PTHR42991">
    <property type="entry name" value="ALDEHYDE DEHYDROGENASE"/>
    <property type="match status" value="1"/>
</dbReference>
<comment type="similarity">
    <text evidence="1">Belongs to the aldehyde dehydrogenase family.</text>
</comment>
<dbReference type="PANTHER" id="PTHR42991:SF1">
    <property type="entry name" value="ALDEHYDE DEHYDROGENASE"/>
    <property type="match status" value="1"/>
</dbReference>
<dbReference type="InterPro" id="IPR051020">
    <property type="entry name" value="ALDH-related_metabolic_enz"/>
</dbReference>
<dbReference type="GO" id="GO:0008911">
    <property type="term" value="F:lactaldehyde dehydrogenase (NAD+) activity"/>
    <property type="evidence" value="ECO:0007669"/>
    <property type="project" value="TreeGrafter"/>
</dbReference>
<gene>
    <name evidence="4" type="ORF">DLM65_11465</name>
</gene>
<dbReference type="Pfam" id="PF00171">
    <property type="entry name" value="Aldedh"/>
    <property type="match status" value="1"/>
</dbReference>
<proteinExistence type="inferred from homology"/>
<feature type="non-terminal residue" evidence="4">
    <location>
        <position position="119"/>
    </location>
</feature>
<evidence type="ECO:0000313" key="4">
    <source>
        <dbReference type="EMBL" id="PZR79080.1"/>
    </source>
</evidence>
<feature type="non-terminal residue" evidence="4">
    <location>
        <position position="1"/>
    </location>
</feature>
<sequence>QFVGSGATISVRSPWDGAELGLVPKCGPQDVNRAVAAAKAAHDRGPLPPWRRAEILAKAARLLDERAEDFARMIAAEAAKPLKTARIEARRAVSTLTFSAVAARTLCGEMVPVDAAQAG</sequence>
<dbReference type="SUPFAM" id="SSF53720">
    <property type="entry name" value="ALDH-like"/>
    <property type="match status" value="1"/>
</dbReference>
<dbReference type="Gene3D" id="3.40.605.10">
    <property type="entry name" value="Aldehyde Dehydrogenase, Chain A, domain 1"/>
    <property type="match status" value="1"/>
</dbReference>
<keyword evidence="2" id="KW-0560">Oxidoreductase</keyword>
<name>A0A2W5Z1Q8_9BACT</name>